<dbReference type="AlphaFoldDB" id="A0AAV6Z6R7"/>
<dbReference type="EMBL" id="WNYA01007026">
    <property type="protein sequence ID" value="KAG8541618.1"/>
    <property type="molecule type" value="Genomic_DNA"/>
</dbReference>
<sequence>MYFADEYKDCNIQNISSRLRVFLNFTKEDRWDQSPAPDSLILSSKCTRQGLRVSTLKVPVGALGPFLGFRVAGSLKGASRLHPPSSPSVLPWDLNLV</sequence>
<name>A0AAV6Z6R7_ENGPU</name>
<gene>
    <name evidence="1" type="ORF">GDO81_028604</name>
</gene>
<evidence type="ECO:0000313" key="2">
    <source>
        <dbReference type="Proteomes" id="UP000824782"/>
    </source>
</evidence>
<reference evidence="1" key="1">
    <citation type="thesis" date="2020" institute="ProQuest LLC" country="789 East Eisenhower Parkway, Ann Arbor, MI, USA">
        <title>Comparative Genomics and Chromosome Evolution.</title>
        <authorList>
            <person name="Mudd A.B."/>
        </authorList>
    </citation>
    <scope>NUCLEOTIDE SEQUENCE</scope>
    <source>
        <strain evidence="1">237g6f4</strain>
        <tissue evidence="1">Blood</tissue>
    </source>
</reference>
<keyword evidence="2" id="KW-1185">Reference proteome</keyword>
<comment type="caution">
    <text evidence="1">The sequence shown here is derived from an EMBL/GenBank/DDBJ whole genome shotgun (WGS) entry which is preliminary data.</text>
</comment>
<protein>
    <submittedName>
        <fullName evidence="1">Uncharacterized protein</fullName>
    </submittedName>
</protein>
<accession>A0AAV6Z6R7</accession>
<organism evidence="1 2">
    <name type="scientific">Engystomops pustulosus</name>
    <name type="common">Tungara frog</name>
    <name type="synonym">Physalaemus pustulosus</name>
    <dbReference type="NCBI Taxonomy" id="76066"/>
    <lineage>
        <taxon>Eukaryota</taxon>
        <taxon>Metazoa</taxon>
        <taxon>Chordata</taxon>
        <taxon>Craniata</taxon>
        <taxon>Vertebrata</taxon>
        <taxon>Euteleostomi</taxon>
        <taxon>Amphibia</taxon>
        <taxon>Batrachia</taxon>
        <taxon>Anura</taxon>
        <taxon>Neobatrachia</taxon>
        <taxon>Hyloidea</taxon>
        <taxon>Leptodactylidae</taxon>
        <taxon>Leiuperinae</taxon>
        <taxon>Engystomops</taxon>
    </lineage>
</organism>
<proteinExistence type="predicted"/>
<evidence type="ECO:0000313" key="1">
    <source>
        <dbReference type="EMBL" id="KAG8541618.1"/>
    </source>
</evidence>
<dbReference type="Proteomes" id="UP000824782">
    <property type="component" value="Unassembled WGS sequence"/>
</dbReference>